<dbReference type="NCBIfam" id="NF033153">
    <property type="entry name" value="phage_ICD_like"/>
    <property type="match status" value="1"/>
</dbReference>
<sequence length="68" mass="7843">MAEHQHTQTHPEFTYNTKFFTWRFMALSATDSHVIHITATTEREAREQSPQGCVMVFAGRLPAEVRHA</sequence>
<evidence type="ECO:0000313" key="2">
    <source>
        <dbReference type="Proteomes" id="UP000780690"/>
    </source>
</evidence>
<organism evidence="1 2">
    <name type="scientific">Candidatus Pantoea formicae</name>
    <dbReference type="NCBI Taxonomy" id="2608355"/>
    <lineage>
        <taxon>Bacteria</taxon>
        <taxon>Pseudomonadati</taxon>
        <taxon>Pseudomonadota</taxon>
        <taxon>Gammaproteobacteria</taxon>
        <taxon>Enterobacterales</taxon>
        <taxon>Erwiniaceae</taxon>
        <taxon>Pantoea</taxon>
    </lineage>
</organism>
<proteinExistence type="predicted"/>
<reference evidence="1 2" key="1">
    <citation type="journal article" date="2019" name="bioRxiv">
        <title>Bacteria contribute to plant secondary compound degradation in a generalist herbivore system.</title>
        <authorList>
            <person name="Francoeur C.B."/>
            <person name="Khadempour L."/>
            <person name="Moreira-Soto R.D."/>
            <person name="Gotting K."/>
            <person name="Book A.J."/>
            <person name="Pinto-Tomas A.A."/>
            <person name="Keefover-Ring K."/>
            <person name="Currie C.R."/>
        </authorList>
    </citation>
    <scope>NUCLEOTIDE SEQUENCE [LARGE SCALE GENOMIC DNA]</scope>
    <source>
        <strain evidence="1 2">Acro-805</strain>
    </source>
</reference>
<accession>A0ABX0QYP9</accession>
<gene>
    <name evidence="1" type="ORF">F3J38_18975</name>
</gene>
<keyword evidence="2" id="KW-1185">Reference proteome</keyword>
<protein>
    <submittedName>
        <fullName evidence="1">Host cell division inhibitor Icd-like protein</fullName>
    </submittedName>
</protein>
<dbReference type="Proteomes" id="UP000780690">
    <property type="component" value="Unassembled WGS sequence"/>
</dbReference>
<name>A0ABX0QYP9_9GAMM</name>
<evidence type="ECO:0000313" key="1">
    <source>
        <dbReference type="EMBL" id="NIF02119.1"/>
    </source>
</evidence>
<comment type="caution">
    <text evidence="1">The sequence shown here is derived from an EMBL/GenBank/DDBJ whole genome shotgun (WGS) entry which is preliminary data.</text>
</comment>
<dbReference type="EMBL" id="VWXD01000006">
    <property type="protein sequence ID" value="NIF02119.1"/>
    <property type="molecule type" value="Genomic_DNA"/>
</dbReference>